<dbReference type="Proteomes" id="UP000188268">
    <property type="component" value="Unassembled WGS sequence"/>
</dbReference>
<gene>
    <name evidence="1" type="ORF">CCACVL1_02750</name>
</gene>
<name>A0A1R3K6A8_COCAP</name>
<comment type="caution">
    <text evidence="1">The sequence shown here is derived from an EMBL/GenBank/DDBJ whole genome shotgun (WGS) entry which is preliminary data.</text>
</comment>
<accession>A0A1R3K6A8</accession>
<evidence type="ECO:0000313" key="2">
    <source>
        <dbReference type="Proteomes" id="UP000188268"/>
    </source>
</evidence>
<dbReference type="EMBL" id="AWWV01006201">
    <property type="protein sequence ID" value="OMP02586.1"/>
    <property type="molecule type" value="Genomic_DNA"/>
</dbReference>
<proteinExistence type="predicted"/>
<dbReference type="AlphaFoldDB" id="A0A1R3K6A8"/>
<evidence type="ECO:0000313" key="1">
    <source>
        <dbReference type="EMBL" id="OMP02586.1"/>
    </source>
</evidence>
<sequence length="28" mass="3156">MAAVVPRFRYSIKEYIIYATFSIGQSSG</sequence>
<protein>
    <submittedName>
        <fullName evidence="1">Uncharacterized protein</fullName>
    </submittedName>
</protein>
<dbReference type="Gramene" id="OMP02586">
    <property type="protein sequence ID" value="OMP02586"/>
    <property type="gene ID" value="CCACVL1_02750"/>
</dbReference>
<organism evidence="1 2">
    <name type="scientific">Corchorus capsularis</name>
    <name type="common">Jute</name>
    <dbReference type="NCBI Taxonomy" id="210143"/>
    <lineage>
        <taxon>Eukaryota</taxon>
        <taxon>Viridiplantae</taxon>
        <taxon>Streptophyta</taxon>
        <taxon>Embryophyta</taxon>
        <taxon>Tracheophyta</taxon>
        <taxon>Spermatophyta</taxon>
        <taxon>Magnoliopsida</taxon>
        <taxon>eudicotyledons</taxon>
        <taxon>Gunneridae</taxon>
        <taxon>Pentapetalae</taxon>
        <taxon>rosids</taxon>
        <taxon>malvids</taxon>
        <taxon>Malvales</taxon>
        <taxon>Malvaceae</taxon>
        <taxon>Grewioideae</taxon>
        <taxon>Apeibeae</taxon>
        <taxon>Corchorus</taxon>
    </lineage>
</organism>
<keyword evidence="2" id="KW-1185">Reference proteome</keyword>
<reference evidence="1 2" key="1">
    <citation type="submission" date="2013-09" db="EMBL/GenBank/DDBJ databases">
        <title>Corchorus capsularis genome sequencing.</title>
        <authorList>
            <person name="Alam M."/>
            <person name="Haque M.S."/>
            <person name="Islam M.S."/>
            <person name="Emdad E.M."/>
            <person name="Islam M.M."/>
            <person name="Ahmed B."/>
            <person name="Halim A."/>
            <person name="Hossen Q.M.M."/>
            <person name="Hossain M.Z."/>
            <person name="Ahmed R."/>
            <person name="Khan M.M."/>
            <person name="Islam R."/>
            <person name="Rashid M.M."/>
            <person name="Khan S.A."/>
            <person name="Rahman M.S."/>
            <person name="Alam M."/>
        </authorList>
    </citation>
    <scope>NUCLEOTIDE SEQUENCE [LARGE SCALE GENOMIC DNA]</scope>
    <source>
        <strain evidence="2">cv. CVL-1</strain>
        <tissue evidence="1">Whole seedling</tissue>
    </source>
</reference>